<comment type="similarity">
    <text evidence="1">Belongs to the aldehyde dehydrogenase family.</text>
</comment>
<keyword evidence="4" id="KW-1185">Reference proteome</keyword>
<proteinExistence type="inferred from homology"/>
<dbReference type="InterPro" id="IPR016163">
    <property type="entry name" value="Ald_DH_C"/>
</dbReference>
<dbReference type="PANTHER" id="PTHR11699">
    <property type="entry name" value="ALDEHYDE DEHYDROGENASE-RELATED"/>
    <property type="match status" value="1"/>
</dbReference>
<gene>
    <name evidence="3" type="ORF">CU097_000353</name>
</gene>
<organism evidence="3 4">
    <name type="scientific">Rhizopus azygosporus</name>
    <name type="common">Rhizopus microsporus var. azygosporus</name>
    <dbReference type="NCBI Taxonomy" id="86630"/>
    <lineage>
        <taxon>Eukaryota</taxon>
        <taxon>Fungi</taxon>
        <taxon>Fungi incertae sedis</taxon>
        <taxon>Mucoromycota</taxon>
        <taxon>Mucoromycotina</taxon>
        <taxon>Mucoromycetes</taxon>
        <taxon>Mucorales</taxon>
        <taxon>Mucorineae</taxon>
        <taxon>Rhizopodaceae</taxon>
        <taxon>Rhizopus</taxon>
    </lineage>
</organism>
<evidence type="ECO:0000259" key="2">
    <source>
        <dbReference type="Pfam" id="PF00171"/>
    </source>
</evidence>
<evidence type="ECO:0000313" key="4">
    <source>
        <dbReference type="Proteomes" id="UP000252139"/>
    </source>
</evidence>
<name>A0A367J9N6_RHIAZ</name>
<dbReference type="Proteomes" id="UP000252139">
    <property type="component" value="Unassembled WGS sequence"/>
</dbReference>
<dbReference type="STRING" id="86630.A0A367J9N6"/>
<evidence type="ECO:0000313" key="3">
    <source>
        <dbReference type="EMBL" id="RCH86674.1"/>
    </source>
</evidence>
<dbReference type="GO" id="GO:0016620">
    <property type="term" value="F:oxidoreductase activity, acting on the aldehyde or oxo group of donors, NAD or NADP as acceptor"/>
    <property type="evidence" value="ECO:0007669"/>
    <property type="project" value="InterPro"/>
</dbReference>
<dbReference type="AlphaFoldDB" id="A0A367J9N6"/>
<sequence>VKAGMVWINTYNLTLPSLPFGGTKLSGFGKDLGKTSLDEFTFEKTVMMHAK</sequence>
<dbReference type="OrthoDB" id="2353910at2759"/>
<dbReference type="Pfam" id="PF00171">
    <property type="entry name" value="Aldedh"/>
    <property type="match status" value="1"/>
</dbReference>
<dbReference type="InterPro" id="IPR015590">
    <property type="entry name" value="Aldehyde_DH_dom"/>
</dbReference>
<dbReference type="InterPro" id="IPR016161">
    <property type="entry name" value="Ald_DH/histidinol_DH"/>
</dbReference>
<dbReference type="EMBL" id="PJQL01001816">
    <property type="protein sequence ID" value="RCH86674.1"/>
    <property type="molecule type" value="Genomic_DNA"/>
</dbReference>
<feature type="domain" description="Aldehyde dehydrogenase" evidence="2">
    <location>
        <begin position="2"/>
        <end position="46"/>
    </location>
</feature>
<evidence type="ECO:0000256" key="1">
    <source>
        <dbReference type="ARBA" id="ARBA00009986"/>
    </source>
</evidence>
<feature type="non-terminal residue" evidence="3">
    <location>
        <position position="1"/>
    </location>
</feature>
<comment type="caution">
    <text evidence="3">The sequence shown here is derived from an EMBL/GenBank/DDBJ whole genome shotgun (WGS) entry which is preliminary data.</text>
</comment>
<dbReference type="SUPFAM" id="SSF53720">
    <property type="entry name" value="ALDH-like"/>
    <property type="match status" value="1"/>
</dbReference>
<reference evidence="3 4" key="1">
    <citation type="journal article" date="2018" name="G3 (Bethesda)">
        <title>Phylogenetic and Phylogenomic Definition of Rhizopus Species.</title>
        <authorList>
            <person name="Gryganskyi A.P."/>
            <person name="Golan J."/>
            <person name="Dolatabadi S."/>
            <person name="Mondo S."/>
            <person name="Robb S."/>
            <person name="Idnurm A."/>
            <person name="Muszewska A."/>
            <person name="Steczkiewicz K."/>
            <person name="Masonjones S."/>
            <person name="Liao H.L."/>
            <person name="Gajdeczka M.T."/>
            <person name="Anike F."/>
            <person name="Vuek A."/>
            <person name="Anishchenko I.M."/>
            <person name="Voigt K."/>
            <person name="de Hoog G.S."/>
            <person name="Smith M.E."/>
            <person name="Heitman J."/>
            <person name="Vilgalys R."/>
            <person name="Stajich J.E."/>
        </authorList>
    </citation>
    <scope>NUCLEOTIDE SEQUENCE [LARGE SCALE GENOMIC DNA]</scope>
    <source>
        <strain evidence="3 4">CBS 357.93</strain>
    </source>
</reference>
<accession>A0A367J9N6</accession>
<protein>
    <recommendedName>
        <fullName evidence="2">Aldehyde dehydrogenase domain-containing protein</fullName>
    </recommendedName>
</protein>
<dbReference type="Gene3D" id="3.40.309.10">
    <property type="entry name" value="Aldehyde Dehydrogenase, Chain A, domain 2"/>
    <property type="match status" value="1"/>
</dbReference>